<name>A0AAV1IA32_9CHLO</name>
<evidence type="ECO:0000313" key="2">
    <source>
        <dbReference type="EMBL" id="CAK0783547.1"/>
    </source>
</evidence>
<accession>A0AAV1IA32</accession>
<evidence type="ECO:0000313" key="3">
    <source>
        <dbReference type="Proteomes" id="UP001314263"/>
    </source>
</evidence>
<protein>
    <submittedName>
        <fullName evidence="2">Uncharacterized protein</fullName>
    </submittedName>
</protein>
<proteinExistence type="predicted"/>
<dbReference type="AlphaFoldDB" id="A0AAV1IA32"/>
<keyword evidence="3" id="KW-1185">Reference proteome</keyword>
<sequence length="81" mass="9049">MKTYQWCTGHIRRSHVARAVEGCLFAVVACPVVCALHLPWSMQHEHMLQLRDSSAHILRPAVDPLGVPQKQAMSGARYMPA</sequence>
<keyword evidence="1" id="KW-0472">Membrane</keyword>
<reference evidence="2 3" key="1">
    <citation type="submission" date="2023-10" db="EMBL/GenBank/DDBJ databases">
        <authorList>
            <person name="Maclean D."/>
            <person name="Macfadyen A."/>
        </authorList>
    </citation>
    <scope>NUCLEOTIDE SEQUENCE [LARGE SCALE GENOMIC DNA]</scope>
</reference>
<keyword evidence="1" id="KW-0812">Transmembrane</keyword>
<dbReference type="Proteomes" id="UP001314263">
    <property type="component" value="Unassembled WGS sequence"/>
</dbReference>
<comment type="caution">
    <text evidence="2">The sequence shown here is derived from an EMBL/GenBank/DDBJ whole genome shotgun (WGS) entry which is preliminary data.</text>
</comment>
<evidence type="ECO:0000256" key="1">
    <source>
        <dbReference type="SAM" id="Phobius"/>
    </source>
</evidence>
<gene>
    <name evidence="2" type="ORF">CVIRNUC_006746</name>
</gene>
<feature type="transmembrane region" description="Helical" evidence="1">
    <location>
        <begin position="20"/>
        <end position="40"/>
    </location>
</feature>
<keyword evidence="1" id="KW-1133">Transmembrane helix</keyword>
<organism evidence="2 3">
    <name type="scientific">Coccomyxa viridis</name>
    <dbReference type="NCBI Taxonomy" id="1274662"/>
    <lineage>
        <taxon>Eukaryota</taxon>
        <taxon>Viridiplantae</taxon>
        <taxon>Chlorophyta</taxon>
        <taxon>core chlorophytes</taxon>
        <taxon>Trebouxiophyceae</taxon>
        <taxon>Trebouxiophyceae incertae sedis</taxon>
        <taxon>Coccomyxaceae</taxon>
        <taxon>Coccomyxa</taxon>
    </lineage>
</organism>
<dbReference type="EMBL" id="CAUYUE010000008">
    <property type="protein sequence ID" value="CAK0783547.1"/>
    <property type="molecule type" value="Genomic_DNA"/>
</dbReference>